<evidence type="ECO:0000313" key="1">
    <source>
        <dbReference type="EMBL" id="KEH22622.1"/>
    </source>
</evidence>
<dbReference type="EMBL" id="CM001223">
    <property type="protein sequence ID" value="KEH22622.1"/>
    <property type="molecule type" value="Genomic_DNA"/>
</dbReference>
<gene>
    <name evidence="1" type="ordered locus">MTR_7g056123</name>
</gene>
<name>A0A072TYV6_MEDTR</name>
<reference evidence="1 3" key="2">
    <citation type="journal article" date="2014" name="BMC Genomics">
        <title>An improved genome release (version Mt4.0) for the model legume Medicago truncatula.</title>
        <authorList>
            <person name="Tang H."/>
            <person name="Krishnakumar V."/>
            <person name="Bidwell S."/>
            <person name="Rosen B."/>
            <person name="Chan A."/>
            <person name="Zhou S."/>
            <person name="Gentzbittel L."/>
            <person name="Childs K.L."/>
            <person name="Yandell M."/>
            <person name="Gundlach H."/>
            <person name="Mayer K.F."/>
            <person name="Schwartz D.C."/>
            <person name="Town C.D."/>
        </authorList>
    </citation>
    <scope>GENOME REANNOTATION</scope>
    <source>
        <strain evidence="1">A17</strain>
        <strain evidence="2 3">cv. Jemalong A17</strain>
    </source>
</reference>
<protein>
    <submittedName>
        <fullName evidence="1 2">Uncharacterized protein</fullName>
    </submittedName>
</protein>
<dbReference type="HOGENOM" id="CLU_2999523_0_0_1"/>
<keyword evidence="3" id="KW-1185">Reference proteome</keyword>
<sequence length="57" mass="6981">MEREWKYISDDDEVVEQEEKVFVCVEKKQQLEGLREREKRDGEVWKFESGVGRWTCQ</sequence>
<proteinExistence type="predicted"/>
<evidence type="ECO:0000313" key="3">
    <source>
        <dbReference type="Proteomes" id="UP000002051"/>
    </source>
</evidence>
<reference evidence="1 3" key="1">
    <citation type="journal article" date="2011" name="Nature">
        <title>The Medicago genome provides insight into the evolution of rhizobial symbioses.</title>
        <authorList>
            <person name="Young N.D."/>
            <person name="Debelle F."/>
            <person name="Oldroyd G.E."/>
            <person name="Geurts R."/>
            <person name="Cannon S.B."/>
            <person name="Udvardi M.K."/>
            <person name="Benedito V.A."/>
            <person name="Mayer K.F."/>
            <person name="Gouzy J."/>
            <person name="Schoof H."/>
            <person name="Van de Peer Y."/>
            <person name="Proost S."/>
            <person name="Cook D.R."/>
            <person name="Meyers B.C."/>
            <person name="Spannagl M."/>
            <person name="Cheung F."/>
            <person name="De Mita S."/>
            <person name="Krishnakumar V."/>
            <person name="Gundlach H."/>
            <person name="Zhou S."/>
            <person name="Mudge J."/>
            <person name="Bharti A.K."/>
            <person name="Murray J.D."/>
            <person name="Naoumkina M.A."/>
            <person name="Rosen B."/>
            <person name="Silverstein K.A."/>
            <person name="Tang H."/>
            <person name="Rombauts S."/>
            <person name="Zhao P.X."/>
            <person name="Zhou P."/>
            <person name="Barbe V."/>
            <person name="Bardou P."/>
            <person name="Bechner M."/>
            <person name="Bellec A."/>
            <person name="Berger A."/>
            <person name="Berges H."/>
            <person name="Bidwell S."/>
            <person name="Bisseling T."/>
            <person name="Choisne N."/>
            <person name="Couloux A."/>
            <person name="Denny R."/>
            <person name="Deshpande S."/>
            <person name="Dai X."/>
            <person name="Doyle J.J."/>
            <person name="Dudez A.M."/>
            <person name="Farmer A.D."/>
            <person name="Fouteau S."/>
            <person name="Franken C."/>
            <person name="Gibelin C."/>
            <person name="Gish J."/>
            <person name="Goldstein S."/>
            <person name="Gonzalez A.J."/>
            <person name="Green P.J."/>
            <person name="Hallab A."/>
            <person name="Hartog M."/>
            <person name="Hua A."/>
            <person name="Humphray S.J."/>
            <person name="Jeong D.H."/>
            <person name="Jing Y."/>
            <person name="Jocker A."/>
            <person name="Kenton S.M."/>
            <person name="Kim D.J."/>
            <person name="Klee K."/>
            <person name="Lai H."/>
            <person name="Lang C."/>
            <person name="Lin S."/>
            <person name="Macmil S.L."/>
            <person name="Magdelenat G."/>
            <person name="Matthews L."/>
            <person name="McCorrison J."/>
            <person name="Monaghan E.L."/>
            <person name="Mun J.H."/>
            <person name="Najar F.Z."/>
            <person name="Nicholson C."/>
            <person name="Noirot C."/>
            <person name="O'Bleness M."/>
            <person name="Paule C.R."/>
            <person name="Poulain J."/>
            <person name="Prion F."/>
            <person name="Qin B."/>
            <person name="Qu C."/>
            <person name="Retzel E.F."/>
            <person name="Riddle C."/>
            <person name="Sallet E."/>
            <person name="Samain S."/>
            <person name="Samson N."/>
            <person name="Sanders I."/>
            <person name="Saurat O."/>
            <person name="Scarpelli C."/>
            <person name="Schiex T."/>
            <person name="Segurens B."/>
            <person name="Severin A.J."/>
            <person name="Sherrier D.J."/>
            <person name="Shi R."/>
            <person name="Sims S."/>
            <person name="Singer S.R."/>
            <person name="Sinharoy S."/>
            <person name="Sterck L."/>
            <person name="Viollet A."/>
            <person name="Wang B.B."/>
            <person name="Wang K."/>
            <person name="Wang M."/>
            <person name="Wang X."/>
            <person name="Warfsmann J."/>
            <person name="Weissenbach J."/>
            <person name="White D.D."/>
            <person name="White J.D."/>
            <person name="Wiley G.B."/>
            <person name="Wincker P."/>
            <person name="Xing Y."/>
            <person name="Yang L."/>
            <person name="Yao Z."/>
            <person name="Ying F."/>
            <person name="Zhai J."/>
            <person name="Zhou L."/>
            <person name="Zuber A."/>
            <person name="Denarie J."/>
            <person name="Dixon R.A."/>
            <person name="May G.D."/>
            <person name="Schwartz D.C."/>
            <person name="Rogers J."/>
            <person name="Quetier F."/>
            <person name="Town C.D."/>
            <person name="Roe B.A."/>
        </authorList>
    </citation>
    <scope>NUCLEOTIDE SEQUENCE [LARGE SCALE GENOMIC DNA]</scope>
    <source>
        <strain evidence="1">A17</strain>
        <strain evidence="2 3">cv. Jemalong A17</strain>
    </source>
</reference>
<evidence type="ECO:0000313" key="2">
    <source>
        <dbReference type="EnsemblPlants" id="KEH22622"/>
    </source>
</evidence>
<accession>A0A072TYV6</accession>
<organism evidence="1 3">
    <name type="scientific">Medicago truncatula</name>
    <name type="common">Barrel medic</name>
    <name type="synonym">Medicago tribuloides</name>
    <dbReference type="NCBI Taxonomy" id="3880"/>
    <lineage>
        <taxon>Eukaryota</taxon>
        <taxon>Viridiplantae</taxon>
        <taxon>Streptophyta</taxon>
        <taxon>Embryophyta</taxon>
        <taxon>Tracheophyta</taxon>
        <taxon>Spermatophyta</taxon>
        <taxon>Magnoliopsida</taxon>
        <taxon>eudicotyledons</taxon>
        <taxon>Gunneridae</taxon>
        <taxon>Pentapetalae</taxon>
        <taxon>rosids</taxon>
        <taxon>fabids</taxon>
        <taxon>Fabales</taxon>
        <taxon>Fabaceae</taxon>
        <taxon>Papilionoideae</taxon>
        <taxon>50 kb inversion clade</taxon>
        <taxon>NPAAA clade</taxon>
        <taxon>Hologalegina</taxon>
        <taxon>IRL clade</taxon>
        <taxon>Trifolieae</taxon>
        <taxon>Medicago</taxon>
    </lineage>
</organism>
<dbReference type="EnsemblPlants" id="KEH22622">
    <property type="protein sequence ID" value="KEH22622"/>
    <property type="gene ID" value="MTR_7g056123"/>
</dbReference>
<dbReference type="AlphaFoldDB" id="A0A072TYV6"/>
<reference evidence="2" key="3">
    <citation type="submission" date="2015-04" db="UniProtKB">
        <authorList>
            <consortium name="EnsemblPlants"/>
        </authorList>
    </citation>
    <scope>IDENTIFICATION</scope>
    <source>
        <strain evidence="2">cv. Jemalong A17</strain>
    </source>
</reference>
<dbReference type="Proteomes" id="UP000002051">
    <property type="component" value="Unassembled WGS sequence"/>
</dbReference>